<dbReference type="EMBL" id="JANPWB010000010">
    <property type="protein sequence ID" value="KAJ1136855.1"/>
    <property type="molecule type" value="Genomic_DNA"/>
</dbReference>
<gene>
    <name evidence="1" type="ORF">NDU88_003269</name>
</gene>
<name>A0AAV7QCH0_PLEWA</name>
<proteinExistence type="predicted"/>
<keyword evidence="2" id="KW-1185">Reference proteome</keyword>
<evidence type="ECO:0000313" key="2">
    <source>
        <dbReference type="Proteomes" id="UP001066276"/>
    </source>
</evidence>
<accession>A0AAV7QCH0</accession>
<organism evidence="1 2">
    <name type="scientific">Pleurodeles waltl</name>
    <name type="common">Iberian ribbed newt</name>
    <dbReference type="NCBI Taxonomy" id="8319"/>
    <lineage>
        <taxon>Eukaryota</taxon>
        <taxon>Metazoa</taxon>
        <taxon>Chordata</taxon>
        <taxon>Craniata</taxon>
        <taxon>Vertebrata</taxon>
        <taxon>Euteleostomi</taxon>
        <taxon>Amphibia</taxon>
        <taxon>Batrachia</taxon>
        <taxon>Caudata</taxon>
        <taxon>Salamandroidea</taxon>
        <taxon>Salamandridae</taxon>
        <taxon>Pleurodelinae</taxon>
        <taxon>Pleurodeles</taxon>
    </lineage>
</organism>
<dbReference type="Proteomes" id="UP001066276">
    <property type="component" value="Chromosome 6"/>
</dbReference>
<protein>
    <submittedName>
        <fullName evidence="1">Uncharacterized protein</fullName>
    </submittedName>
</protein>
<reference evidence="1" key="1">
    <citation type="journal article" date="2022" name="bioRxiv">
        <title>Sequencing and chromosome-scale assembly of the giantPleurodeles waltlgenome.</title>
        <authorList>
            <person name="Brown T."/>
            <person name="Elewa A."/>
            <person name="Iarovenko S."/>
            <person name="Subramanian E."/>
            <person name="Araus A.J."/>
            <person name="Petzold A."/>
            <person name="Susuki M."/>
            <person name="Suzuki K.-i.T."/>
            <person name="Hayashi T."/>
            <person name="Toyoda A."/>
            <person name="Oliveira C."/>
            <person name="Osipova E."/>
            <person name="Leigh N.D."/>
            <person name="Simon A."/>
            <person name="Yun M.H."/>
        </authorList>
    </citation>
    <scope>NUCLEOTIDE SEQUENCE</scope>
    <source>
        <strain evidence="1">20211129_DDA</strain>
        <tissue evidence="1">Liver</tissue>
    </source>
</reference>
<comment type="caution">
    <text evidence="1">The sequence shown here is derived from an EMBL/GenBank/DDBJ whole genome shotgun (WGS) entry which is preliminary data.</text>
</comment>
<dbReference type="AlphaFoldDB" id="A0AAV7QCH0"/>
<evidence type="ECO:0000313" key="1">
    <source>
        <dbReference type="EMBL" id="KAJ1136855.1"/>
    </source>
</evidence>
<sequence>MPIGLRGWPRTISIRGPQCLWEKLAALRDLGRHTLFSAPVQSTSTPFGFSGYVLLGRVPVPANLHPFVLSRGGTRKQGGGERGAQAGCGAQARAISFRGVGHGMPPVPTLTVQCCRDLLSRFRLLGRVLVRSSLLAVQAGGPDWATHPAPSLFTSCLPRGRGMPRRPCKHVVRSLLRVRIAMFRAGRPLASRAPQCRFGAGKHGAPAPPCEGERPCLDVRGGC</sequence>